<dbReference type="AlphaFoldDB" id="A0A8J3YH59"/>
<dbReference type="PRINTS" id="PR00081">
    <property type="entry name" value="GDHRDH"/>
</dbReference>
<dbReference type="InterPro" id="IPR002347">
    <property type="entry name" value="SDR_fam"/>
</dbReference>
<dbReference type="Gene3D" id="3.40.50.720">
    <property type="entry name" value="NAD(P)-binding Rossmann-like Domain"/>
    <property type="match status" value="1"/>
</dbReference>
<gene>
    <name evidence="2" type="ORF">Val02_10040</name>
</gene>
<evidence type="ECO:0000313" key="2">
    <source>
        <dbReference type="EMBL" id="GIJ44118.1"/>
    </source>
</evidence>
<dbReference type="SUPFAM" id="SSF51735">
    <property type="entry name" value="NAD(P)-binding Rossmann-fold domains"/>
    <property type="match status" value="1"/>
</dbReference>
<accession>A0A8J3YH59</accession>
<protein>
    <submittedName>
        <fullName evidence="2">Retinol dehydrogenase</fullName>
    </submittedName>
</protein>
<proteinExistence type="predicted"/>
<dbReference type="GO" id="GO:0016491">
    <property type="term" value="F:oxidoreductase activity"/>
    <property type="evidence" value="ECO:0007669"/>
    <property type="project" value="UniProtKB-KW"/>
</dbReference>
<dbReference type="PANTHER" id="PTHR43157">
    <property type="entry name" value="PHOSPHATIDYLINOSITOL-GLYCAN BIOSYNTHESIS CLASS F PROTEIN-RELATED"/>
    <property type="match status" value="1"/>
</dbReference>
<name>A0A8J3YH59_9ACTN</name>
<keyword evidence="1" id="KW-0560">Oxidoreductase</keyword>
<dbReference type="RefSeq" id="WP_203897695.1">
    <property type="nucleotide sequence ID" value="NZ_BOPF01000003.1"/>
</dbReference>
<dbReference type="Proteomes" id="UP000619260">
    <property type="component" value="Unassembled WGS sequence"/>
</dbReference>
<keyword evidence="3" id="KW-1185">Reference proteome</keyword>
<comment type="caution">
    <text evidence="2">The sequence shown here is derived from an EMBL/GenBank/DDBJ whole genome shotgun (WGS) entry which is preliminary data.</text>
</comment>
<evidence type="ECO:0000313" key="3">
    <source>
        <dbReference type="Proteomes" id="UP000619260"/>
    </source>
</evidence>
<evidence type="ECO:0000256" key="1">
    <source>
        <dbReference type="ARBA" id="ARBA00023002"/>
    </source>
</evidence>
<reference evidence="2" key="1">
    <citation type="submission" date="2021-01" db="EMBL/GenBank/DDBJ databases">
        <title>Whole genome shotgun sequence of Virgisporangium aliadipatigenens NBRC 105644.</title>
        <authorList>
            <person name="Komaki H."/>
            <person name="Tamura T."/>
        </authorList>
    </citation>
    <scope>NUCLEOTIDE SEQUENCE</scope>
    <source>
        <strain evidence="2">NBRC 105644</strain>
    </source>
</reference>
<dbReference type="Pfam" id="PF00106">
    <property type="entry name" value="adh_short"/>
    <property type="match status" value="1"/>
</dbReference>
<dbReference type="InterPro" id="IPR036291">
    <property type="entry name" value="NAD(P)-bd_dom_sf"/>
</dbReference>
<sequence length="292" mass="31378">MNNVSVVTGATGDMGRVVAAELVARGDTVLLVVRNAERGRRIAAQLGFDRVEVFAADLTSPDDVHHLAGRISARHPELHLLVNNAGAHFRTRDVNDLGVELHVAVNFLAGFLLTERLLGALKAGAPSRVVNVVSDAINDTRQVKLGRAPRPVSLEPFDDLTKVNPDQGFQPFTAYARAKLLTVMNGYALADRLADTGVTVNSVHPGVAATGIVDDMIPSYAKAFRGMMTRGLLPPKEGARAILHVATAPALEGVSGRYFNRFDEARTPPVSHDRGLQQQVRDAAGAYLRRTV</sequence>
<organism evidence="2 3">
    <name type="scientific">Virgisporangium aliadipatigenens</name>
    <dbReference type="NCBI Taxonomy" id="741659"/>
    <lineage>
        <taxon>Bacteria</taxon>
        <taxon>Bacillati</taxon>
        <taxon>Actinomycetota</taxon>
        <taxon>Actinomycetes</taxon>
        <taxon>Micromonosporales</taxon>
        <taxon>Micromonosporaceae</taxon>
        <taxon>Virgisporangium</taxon>
    </lineage>
</organism>
<dbReference type="EMBL" id="BOPF01000003">
    <property type="protein sequence ID" value="GIJ44118.1"/>
    <property type="molecule type" value="Genomic_DNA"/>
</dbReference>
<dbReference type="PANTHER" id="PTHR43157:SF31">
    <property type="entry name" value="PHOSPHATIDYLINOSITOL-GLYCAN BIOSYNTHESIS CLASS F PROTEIN"/>
    <property type="match status" value="1"/>
</dbReference>